<keyword evidence="5" id="KW-0433">Leucine-rich repeat</keyword>
<organism evidence="21 22">
    <name type="scientific">Buddleja alternifolia</name>
    <dbReference type="NCBI Taxonomy" id="168488"/>
    <lineage>
        <taxon>Eukaryota</taxon>
        <taxon>Viridiplantae</taxon>
        <taxon>Streptophyta</taxon>
        <taxon>Embryophyta</taxon>
        <taxon>Tracheophyta</taxon>
        <taxon>Spermatophyta</taxon>
        <taxon>Magnoliopsida</taxon>
        <taxon>eudicotyledons</taxon>
        <taxon>Gunneridae</taxon>
        <taxon>Pentapetalae</taxon>
        <taxon>asterids</taxon>
        <taxon>lamiids</taxon>
        <taxon>Lamiales</taxon>
        <taxon>Scrophulariaceae</taxon>
        <taxon>Buddlejeae</taxon>
        <taxon>Buddleja</taxon>
    </lineage>
</organism>
<evidence type="ECO:0000256" key="5">
    <source>
        <dbReference type="ARBA" id="ARBA00022614"/>
    </source>
</evidence>
<proteinExistence type="predicted"/>
<evidence type="ECO:0000256" key="14">
    <source>
        <dbReference type="ARBA" id="ARBA00023136"/>
    </source>
</evidence>
<evidence type="ECO:0000256" key="1">
    <source>
        <dbReference type="ARBA" id="ARBA00004479"/>
    </source>
</evidence>
<evidence type="ECO:0000256" key="10">
    <source>
        <dbReference type="ARBA" id="ARBA00022741"/>
    </source>
</evidence>
<evidence type="ECO:0000256" key="19">
    <source>
        <dbReference type="SAM" id="Phobius"/>
    </source>
</evidence>
<dbReference type="PANTHER" id="PTHR48056:SF34">
    <property type="entry name" value="LRR RECEPTOR-LIKE SERINE_THREONINE-PROTEIN KINASE ERL1"/>
    <property type="match status" value="1"/>
</dbReference>
<keyword evidence="9" id="KW-0677">Repeat</keyword>
<sequence length="672" mass="75154">MRKEFQCLILACVDFAFVSDSRLVIYMPAIPSWFKFLVLIKSMVKYFRAPPALASIFILFFLTRESFSNAIQSDVECLRAIKASLQDPFYNLASWDFSNTTEGSICHFTGVDCWHDDENRVLNIRIADMGLKGEFPLGVLGCSSMTGLDISNNSIYGNIPNNISRLLGYITVIDLSSNQLSGEIPSDITNCSYLNLLRLDDNHLTGQIPSQIGLLNRMKVFSVRGNRLSGPVPRFINATFSGESYANNTGLCGDPLPPCPAPSWKSYGPTIIGGTVWGLTISASVFSIVMFVFMPKMCRKKERDRLGNKRAKSINGAKRIKASYIYVFFLFCCCIFCFQLSMFEKSVSKLSLRDLMKATNDFSKENIIGAGRTGTMYKAVLENGTSLMVKRLQGTQHSEKEFMSEMSTLGNIKHRSLVPLIGFCMTKKERFLVYKHMPNGTLHDSIHITGDGAKVMDWPLRLKIGLQTAKGFAWLHHNCNPRIIHRNISSKCIFLDSDYEPKILGFGVSRLMNPIDTHLSTFVNDEFGDLGYVAPEYARTLVATPKGDVYSFGVVLLELVTGEKPTFVAKAPESFNGNLVEWISQLSTASKLHDAIDRSLSGKGFDSEIFQFLKVACSCVLPGHKERPTMFEVHQLLRAIGQRYDFTTEYDILMVNETCTGDEDQVVELIVA</sequence>
<evidence type="ECO:0000256" key="13">
    <source>
        <dbReference type="ARBA" id="ARBA00022989"/>
    </source>
</evidence>
<dbReference type="InterPro" id="IPR011009">
    <property type="entry name" value="Kinase-like_dom_sf"/>
</dbReference>
<name>A0AAV6WM95_9LAMI</name>
<dbReference type="EMBL" id="WHWC01000013">
    <property type="protein sequence ID" value="KAG8371638.1"/>
    <property type="molecule type" value="Genomic_DNA"/>
</dbReference>
<dbReference type="PANTHER" id="PTHR48056">
    <property type="entry name" value="LRR RECEPTOR-LIKE SERINE/THREONINE-PROTEIN KINASE-RELATED"/>
    <property type="match status" value="1"/>
</dbReference>
<evidence type="ECO:0000256" key="11">
    <source>
        <dbReference type="ARBA" id="ARBA00022777"/>
    </source>
</evidence>
<dbReference type="EC" id="2.7.11.1" evidence="2"/>
<evidence type="ECO:0000256" key="9">
    <source>
        <dbReference type="ARBA" id="ARBA00022737"/>
    </source>
</evidence>
<dbReference type="InterPro" id="IPR032675">
    <property type="entry name" value="LRR_dom_sf"/>
</dbReference>
<dbReference type="InterPro" id="IPR001611">
    <property type="entry name" value="Leu-rich_rpt"/>
</dbReference>
<dbReference type="GO" id="GO:0033612">
    <property type="term" value="F:receptor serine/threonine kinase binding"/>
    <property type="evidence" value="ECO:0007669"/>
    <property type="project" value="TreeGrafter"/>
</dbReference>
<evidence type="ECO:0000256" key="15">
    <source>
        <dbReference type="ARBA" id="ARBA00023170"/>
    </source>
</evidence>
<keyword evidence="16" id="KW-0325">Glycoprotein</keyword>
<evidence type="ECO:0000256" key="16">
    <source>
        <dbReference type="ARBA" id="ARBA00023180"/>
    </source>
</evidence>
<feature type="domain" description="Protein kinase" evidence="20">
    <location>
        <begin position="362"/>
        <end position="637"/>
    </location>
</feature>
<keyword evidence="15" id="KW-0675">Receptor</keyword>
<feature type="transmembrane region" description="Helical" evidence="19">
    <location>
        <begin position="324"/>
        <end position="343"/>
    </location>
</feature>
<dbReference type="GO" id="GO:0005524">
    <property type="term" value="F:ATP binding"/>
    <property type="evidence" value="ECO:0007669"/>
    <property type="project" value="UniProtKB-KW"/>
</dbReference>
<evidence type="ECO:0000313" key="22">
    <source>
        <dbReference type="Proteomes" id="UP000826271"/>
    </source>
</evidence>
<dbReference type="SUPFAM" id="SSF56112">
    <property type="entry name" value="Protein kinase-like (PK-like)"/>
    <property type="match status" value="1"/>
</dbReference>
<evidence type="ECO:0000259" key="20">
    <source>
        <dbReference type="PROSITE" id="PS50011"/>
    </source>
</evidence>
<keyword evidence="11" id="KW-0418">Kinase</keyword>
<keyword evidence="8" id="KW-0732">Signal</keyword>
<evidence type="ECO:0000256" key="18">
    <source>
        <dbReference type="ARBA" id="ARBA00048679"/>
    </source>
</evidence>
<evidence type="ECO:0000256" key="17">
    <source>
        <dbReference type="ARBA" id="ARBA00047899"/>
    </source>
</evidence>
<dbReference type="InterPro" id="IPR000719">
    <property type="entry name" value="Prot_kinase_dom"/>
</dbReference>
<dbReference type="Gene3D" id="1.10.510.10">
    <property type="entry name" value="Transferase(Phosphotransferase) domain 1"/>
    <property type="match status" value="1"/>
</dbReference>
<dbReference type="InterPro" id="IPR013210">
    <property type="entry name" value="LRR_N_plant-typ"/>
</dbReference>
<keyword evidence="7 19" id="KW-0812">Transmembrane</keyword>
<evidence type="ECO:0000256" key="2">
    <source>
        <dbReference type="ARBA" id="ARBA00012513"/>
    </source>
</evidence>
<comment type="catalytic activity">
    <reaction evidence="18">
        <text>L-seryl-[protein] + ATP = O-phospho-L-seryl-[protein] + ADP + H(+)</text>
        <dbReference type="Rhea" id="RHEA:17989"/>
        <dbReference type="Rhea" id="RHEA-COMP:9863"/>
        <dbReference type="Rhea" id="RHEA-COMP:11604"/>
        <dbReference type="ChEBI" id="CHEBI:15378"/>
        <dbReference type="ChEBI" id="CHEBI:29999"/>
        <dbReference type="ChEBI" id="CHEBI:30616"/>
        <dbReference type="ChEBI" id="CHEBI:83421"/>
        <dbReference type="ChEBI" id="CHEBI:456216"/>
        <dbReference type="EC" id="2.7.11.1"/>
    </reaction>
</comment>
<evidence type="ECO:0000313" key="21">
    <source>
        <dbReference type="EMBL" id="KAG8371638.1"/>
    </source>
</evidence>
<dbReference type="Proteomes" id="UP000826271">
    <property type="component" value="Unassembled WGS sequence"/>
</dbReference>
<dbReference type="Gene3D" id="3.80.10.10">
    <property type="entry name" value="Ribonuclease Inhibitor"/>
    <property type="match status" value="1"/>
</dbReference>
<keyword evidence="22" id="KW-1185">Reference proteome</keyword>
<dbReference type="Pfam" id="PF07714">
    <property type="entry name" value="PK_Tyr_Ser-Thr"/>
    <property type="match status" value="1"/>
</dbReference>
<dbReference type="FunFam" id="3.80.10.10:FF:000400">
    <property type="entry name" value="Nuclear pore complex protein NUP107"/>
    <property type="match status" value="1"/>
</dbReference>
<comment type="caution">
    <text evidence="21">The sequence shown here is derived from an EMBL/GenBank/DDBJ whole genome shotgun (WGS) entry which is preliminary data.</text>
</comment>
<dbReference type="GO" id="GO:0016020">
    <property type="term" value="C:membrane"/>
    <property type="evidence" value="ECO:0007669"/>
    <property type="project" value="UniProtKB-SubCell"/>
</dbReference>
<dbReference type="InterPro" id="IPR001245">
    <property type="entry name" value="Ser-Thr/Tyr_kinase_cat_dom"/>
</dbReference>
<keyword evidence="10" id="KW-0547">Nucleotide-binding</keyword>
<dbReference type="Gene3D" id="3.30.200.20">
    <property type="entry name" value="Phosphorylase Kinase, domain 1"/>
    <property type="match status" value="1"/>
</dbReference>
<evidence type="ECO:0000256" key="8">
    <source>
        <dbReference type="ARBA" id="ARBA00022729"/>
    </source>
</evidence>
<evidence type="ECO:0000256" key="7">
    <source>
        <dbReference type="ARBA" id="ARBA00022692"/>
    </source>
</evidence>
<evidence type="ECO:0000256" key="3">
    <source>
        <dbReference type="ARBA" id="ARBA00022527"/>
    </source>
</evidence>
<dbReference type="InterPro" id="IPR050647">
    <property type="entry name" value="Plant_LRR-RLKs"/>
</dbReference>
<dbReference type="Pfam" id="PF08263">
    <property type="entry name" value="LRRNT_2"/>
    <property type="match status" value="1"/>
</dbReference>
<dbReference type="AlphaFoldDB" id="A0AAV6WM95"/>
<dbReference type="FunFam" id="3.30.200.20:FF:000309">
    <property type="entry name" value="Leucine-rich repeat receptor protein kinase MSP1"/>
    <property type="match status" value="1"/>
</dbReference>
<keyword evidence="6" id="KW-0808">Transferase</keyword>
<dbReference type="PROSITE" id="PS50011">
    <property type="entry name" value="PROTEIN_KINASE_DOM"/>
    <property type="match status" value="1"/>
</dbReference>
<dbReference type="GO" id="GO:0004674">
    <property type="term" value="F:protein serine/threonine kinase activity"/>
    <property type="evidence" value="ECO:0007669"/>
    <property type="project" value="UniProtKB-KW"/>
</dbReference>
<keyword evidence="13 19" id="KW-1133">Transmembrane helix</keyword>
<dbReference type="SUPFAM" id="SSF52058">
    <property type="entry name" value="L domain-like"/>
    <property type="match status" value="1"/>
</dbReference>
<keyword evidence="4" id="KW-0597">Phosphoprotein</keyword>
<evidence type="ECO:0000256" key="4">
    <source>
        <dbReference type="ARBA" id="ARBA00022553"/>
    </source>
</evidence>
<keyword evidence="3" id="KW-0723">Serine/threonine-protein kinase</keyword>
<evidence type="ECO:0000256" key="6">
    <source>
        <dbReference type="ARBA" id="ARBA00022679"/>
    </source>
</evidence>
<accession>A0AAV6WM95</accession>
<comment type="subcellular location">
    <subcellularLocation>
        <location evidence="1">Membrane</location>
        <topology evidence="1">Single-pass type I membrane protein</topology>
    </subcellularLocation>
</comment>
<keyword evidence="12" id="KW-0067">ATP-binding</keyword>
<comment type="catalytic activity">
    <reaction evidence="17">
        <text>L-threonyl-[protein] + ATP = O-phospho-L-threonyl-[protein] + ADP + H(+)</text>
        <dbReference type="Rhea" id="RHEA:46608"/>
        <dbReference type="Rhea" id="RHEA-COMP:11060"/>
        <dbReference type="Rhea" id="RHEA-COMP:11605"/>
        <dbReference type="ChEBI" id="CHEBI:15378"/>
        <dbReference type="ChEBI" id="CHEBI:30013"/>
        <dbReference type="ChEBI" id="CHEBI:30616"/>
        <dbReference type="ChEBI" id="CHEBI:61977"/>
        <dbReference type="ChEBI" id="CHEBI:456216"/>
        <dbReference type="EC" id="2.7.11.1"/>
    </reaction>
</comment>
<evidence type="ECO:0000256" key="12">
    <source>
        <dbReference type="ARBA" id="ARBA00022840"/>
    </source>
</evidence>
<protein>
    <recommendedName>
        <fullName evidence="2">non-specific serine/threonine protein kinase</fullName>
        <ecNumber evidence="2">2.7.11.1</ecNumber>
    </recommendedName>
</protein>
<dbReference type="Pfam" id="PF00560">
    <property type="entry name" value="LRR_1"/>
    <property type="match status" value="2"/>
</dbReference>
<keyword evidence="14 19" id="KW-0472">Membrane</keyword>
<feature type="transmembrane region" description="Helical" evidence="19">
    <location>
        <begin position="271"/>
        <end position="293"/>
    </location>
</feature>
<gene>
    <name evidence="21" type="ORF">BUALT_Bualt13G0109000</name>
</gene>
<reference evidence="21" key="1">
    <citation type="submission" date="2019-10" db="EMBL/GenBank/DDBJ databases">
        <authorList>
            <person name="Zhang R."/>
            <person name="Pan Y."/>
            <person name="Wang J."/>
            <person name="Ma R."/>
            <person name="Yu S."/>
        </authorList>
    </citation>
    <scope>NUCLEOTIDE SEQUENCE</scope>
    <source>
        <strain evidence="21">LA-IB0</strain>
        <tissue evidence="21">Leaf</tissue>
    </source>
</reference>